<keyword evidence="3" id="KW-1185">Reference proteome</keyword>
<dbReference type="AlphaFoldDB" id="A0A1I4ZLQ8"/>
<organism evidence="2 3">
    <name type="scientific">Cohaesibacter marisflavi</name>
    <dbReference type="NCBI Taxonomy" id="655353"/>
    <lineage>
        <taxon>Bacteria</taxon>
        <taxon>Pseudomonadati</taxon>
        <taxon>Pseudomonadota</taxon>
        <taxon>Alphaproteobacteria</taxon>
        <taxon>Hyphomicrobiales</taxon>
        <taxon>Cohaesibacteraceae</taxon>
    </lineage>
</organism>
<dbReference type="InterPro" id="IPR050312">
    <property type="entry name" value="IolE/XylAMocC-like"/>
</dbReference>
<dbReference type="OrthoDB" id="7245925at2"/>
<feature type="domain" description="Xylose isomerase-like TIM barrel" evidence="1">
    <location>
        <begin position="45"/>
        <end position="268"/>
    </location>
</feature>
<dbReference type="RefSeq" id="WP_090067837.1">
    <property type="nucleotide sequence ID" value="NZ_FOVR01000001.1"/>
</dbReference>
<dbReference type="InterPro" id="IPR013022">
    <property type="entry name" value="Xyl_isomerase-like_TIM-brl"/>
</dbReference>
<dbReference type="PANTHER" id="PTHR12110:SF53">
    <property type="entry name" value="BLR5974 PROTEIN"/>
    <property type="match status" value="1"/>
</dbReference>
<dbReference type="Pfam" id="PF01261">
    <property type="entry name" value="AP_endonuc_2"/>
    <property type="match status" value="1"/>
</dbReference>
<dbReference type="GO" id="GO:0016853">
    <property type="term" value="F:isomerase activity"/>
    <property type="evidence" value="ECO:0007669"/>
    <property type="project" value="UniProtKB-KW"/>
</dbReference>
<accession>A0A1I4ZLQ8</accession>
<gene>
    <name evidence="2" type="ORF">SAMN04488056_101140</name>
</gene>
<evidence type="ECO:0000313" key="2">
    <source>
        <dbReference type="EMBL" id="SFN51184.1"/>
    </source>
</evidence>
<sequence>MPPLPVLGASLKYDELVSLKDWIFEKNRTIELQDFCMVDVLDDDQDDLIEAYKDVLDGFRGLHGIHGPFFSLDLAATDPLIQQVVTVRLLDALNKCEKLGATHMVVHSPFTFWHSLNFTNYAYLKPNIFEAAQRILEPVVQRAEQIGCCLMLENIDDADPALRCELVEIINSPMLQVSLDTGHAQLAHGQYKAPPVADYVTVAGPLLGHVHLQDADGFADRHWHPGEGSIPWGGVFKALSDIHAAPRLIIEARDRKELLPQTVKHLEALGLAE</sequence>
<evidence type="ECO:0000259" key="1">
    <source>
        <dbReference type="Pfam" id="PF01261"/>
    </source>
</evidence>
<dbReference type="PANTHER" id="PTHR12110">
    <property type="entry name" value="HYDROXYPYRUVATE ISOMERASE"/>
    <property type="match status" value="1"/>
</dbReference>
<keyword evidence="2" id="KW-0413">Isomerase</keyword>
<reference evidence="2 3" key="1">
    <citation type="submission" date="2016-10" db="EMBL/GenBank/DDBJ databases">
        <authorList>
            <person name="de Groot N.N."/>
        </authorList>
    </citation>
    <scope>NUCLEOTIDE SEQUENCE [LARGE SCALE GENOMIC DNA]</scope>
    <source>
        <strain evidence="2 3">CGMCC 1.9157</strain>
    </source>
</reference>
<dbReference type="InterPro" id="IPR036237">
    <property type="entry name" value="Xyl_isomerase-like_sf"/>
</dbReference>
<protein>
    <submittedName>
        <fullName evidence="2">Sugar phosphate isomerase/epimerase</fullName>
    </submittedName>
</protein>
<dbReference type="EMBL" id="FOVR01000001">
    <property type="protein sequence ID" value="SFN51184.1"/>
    <property type="molecule type" value="Genomic_DNA"/>
</dbReference>
<proteinExistence type="predicted"/>
<dbReference type="SUPFAM" id="SSF51658">
    <property type="entry name" value="Xylose isomerase-like"/>
    <property type="match status" value="1"/>
</dbReference>
<evidence type="ECO:0000313" key="3">
    <source>
        <dbReference type="Proteomes" id="UP000199236"/>
    </source>
</evidence>
<dbReference type="Proteomes" id="UP000199236">
    <property type="component" value="Unassembled WGS sequence"/>
</dbReference>
<name>A0A1I4ZLQ8_9HYPH</name>
<dbReference type="STRING" id="655353.SAMN04488056_101140"/>
<dbReference type="Gene3D" id="3.20.20.150">
    <property type="entry name" value="Divalent-metal-dependent TIM barrel enzymes"/>
    <property type="match status" value="1"/>
</dbReference>